<evidence type="ECO:0000256" key="2">
    <source>
        <dbReference type="ARBA" id="ARBA00022555"/>
    </source>
</evidence>
<dbReference type="EMBL" id="BJXB01000008">
    <property type="protein sequence ID" value="GEM46451.1"/>
    <property type="molecule type" value="Genomic_DNA"/>
</dbReference>
<evidence type="ECO:0000256" key="8">
    <source>
        <dbReference type="ARBA" id="ARBA00023002"/>
    </source>
</evidence>
<dbReference type="PANTHER" id="PTHR45846:SF1">
    <property type="entry name" value="TRNA-DIHYDROURIDINE(47) SYNTHASE [NAD(P)(+)]-LIKE"/>
    <property type="match status" value="1"/>
</dbReference>
<feature type="binding site" evidence="13">
    <location>
        <position position="174"/>
    </location>
    <ligand>
        <name>FMN</name>
        <dbReference type="ChEBI" id="CHEBI:58210"/>
    </ligand>
</feature>
<evidence type="ECO:0000256" key="4">
    <source>
        <dbReference type="ARBA" id="ARBA00022643"/>
    </source>
</evidence>
<evidence type="ECO:0000256" key="10">
    <source>
        <dbReference type="ARBA" id="ARBA00048802"/>
    </source>
</evidence>
<proteinExistence type="inferred from homology"/>
<feature type="active site" description="Proton donor" evidence="12">
    <location>
        <position position="136"/>
    </location>
</feature>
<keyword evidence="8 11" id="KW-0560">Oxidoreductase</keyword>
<dbReference type="InterPro" id="IPR035587">
    <property type="entry name" value="DUS-like_FMN-bd"/>
</dbReference>
<evidence type="ECO:0000256" key="3">
    <source>
        <dbReference type="ARBA" id="ARBA00022630"/>
    </source>
</evidence>
<evidence type="ECO:0000256" key="9">
    <source>
        <dbReference type="ARBA" id="ARBA00048205"/>
    </source>
</evidence>
<dbReference type="PANTHER" id="PTHR45846">
    <property type="entry name" value="TRNA-DIHYDROURIDINE(47) SYNTHASE [NAD(P)(+)]-LIKE"/>
    <property type="match status" value="1"/>
</dbReference>
<dbReference type="EC" id="1.3.1.-" evidence="11"/>
<keyword evidence="2" id="KW-0820">tRNA-binding</keyword>
<gene>
    <name evidence="15" type="ORF">DC3_20860</name>
</gene>
<dbReference type="Pfam" id="PF01207">
    <property type="entry name" value="Dus"/>
    <property type="match status" value="1"/>
</dbReference>
<dbReference type="SUPFAM" id="SSF51395">
    <property type="entry name" value="FMN-linked oxidoreductases"/>
    <property type="match status" value="1"/>
</dbReference>
<keyword evidence="7" id="KW-0694">RNA-binding</keyword>
<dbReference type="InterPro" id="IPR001269">
    <property type="entry name" value="DUS_fam"/>
</dbReference>
<comment type="caution">
    <text evidence="15">The sequence shown here is derived from an EMBL/GenBank/DDBJ whole genome shotgun (WGS) entry which is preliminary data.</text>
</comment>
<feature type="binding site" evidence="13">
    <location>
        <begin position="51"/>
        <end position="53"/>
    </location>
    <ligand>
        <name>FMN</name>
        <dbReference type="ChEBI" id="CHEBI:58210"/>
    </ligand>
</feature>
<keyword evidence="3 11" id="KW-0285">Flavoprotein</keyword>
<evidence type="ECO:0000256" key="12">
    <source>
        <dbReference type="PIRSR" id="PIRSR006621-1"/>
    </source>
</evidence>
<dbReference type="GO" id="GO:0017150">
    <property type="term" value="F:tRNA dihydrouridine synthase activity"/>
    <property type="evidence" value="ECO:0007669"/>
    <property type="project" value="InterPro"/>
</dbReference>
<protein>
    <recommendedName>
        <fullName evidence="11">tRNA-dihydrouridine synthase</fullName>
        <ecNumber evidence="11">1.3.1.-</ecNumber>
    </recommendedName>
</protein>
<sequence>MAVFHNTDSPVCGMLVQMTAVQPQPDTTTKTSRNLHFYADRLKFAQGMLAPMAGYTDAPFRKLARSCGAAWTVSEMMSAQGVLEGGSRTLELGMPYPGEEDLVLQLFGADPEVLAAATFRMEQECRPAAIDLNMGCPVPKMKGRGGACLLQTPEVAFSLVSAMKKSTTLPISAKMRIGWDSNQALEIALGLQEAGADLITVHGRTSAQRYEGHADWETVGEVARTLSIPVIGSGDVRSVQDFHERMQLGVAGVMIGRGAVGNPWIFSMVQGNSEPDLQQRIMLALEHAELNVEWYGEHSGIRQLRKVLWQYFPHHPELKKDLQQVSTVQEVRTVLAPLFAQIDQSS</sequence>
<comment type="similarity">
    <text evidence="11">Belongs to the dus family.</text>
</comment>
<comment type="cofactor">
    <cofactor evidence="11 13">
        <name>FMN</name>
        <dbReference type="ChEBI" id="CHEBI:58210"/>
    </cofactor>
</comment>
<comment type="function">
    <text evidence="1 11">Catalyzes the synthesis of 5,6-dihydrouridine (D), a modified base found in the D-loop of most tRNAs, via the reduction of the C5-C6 double bond in target uridines.</text>
</comment>
<keyword evidence="16" id="KW-1185">Reference proteome</keyword>
<keyword evidence="4 11" id="KW-0288">FMN</keyword>
<keyword evidence="13" id="KW-0547">Nucleotide-binding</keyword>
<dbReference type="Gene3D" id="1.10.1200.80">
    <property type="entry name" value="Putative flavin oxidoreducatase, domain 2"/>
    <property type="match status" value="1"/>
</dbReference>
<name>A0A511N1Z5_DEIC1</name>
<dbReference type="Gene3D" id="3.20.20.70">
    <property type="entry name" value="Aldolase class I"/>
    <property type="match status" value="1"/>
</dbReference>
<dbReference type="CDD" id="cd02801">
    <property type="entry name" value="DUS_like_FMN"/>
    <property type="match status" value="1"/>
</dbReference>
<feature type="binding site" evidence="13">
    <location>
        <position position="105"/>
    </location>
    <ligand>
        <name>FMN</name>
        <dbReference type="ChEBI" id="CHEBI:58210"/>
    </ligand>
</feature>
<evidence type="ECO:0000256" key="6">
    <source>
        <dbReference type="ARBA" id="ARBA00022857"/>
    </source>
</evidence>
<keyword evidence="6" id="KW-0521">NADP</keyword>
<organism evidence="15 16">
    <name type="scientific">Deinococcus cellulosilyticus (strain DSM 18568 / NBRC 106333 / KACC 11606 / 5516J-15)</name>
    <dbReference type="NCBI Taxonomy" id="1223518"/>
    <lineage>
        <taxon>Bacteria</taxon>
        <taxon>Thermotogati</taxon>
        <taxon>Deinococcota</taxon>
        <taxon>Deinococci</taxon>
        <taxon>Deinococcales</taxon>
        <taxon>Deinococcaceae</taxon>
        <taxon>Deinococcus</taxon>
    </lineage>
</organism>
<dbReference type="InterPro" id="IPR013785">
    <property type="entry name" value="Aldolase_TIM"/>
</dbReference>
<dbReference type="AlphaFoldDB" id="A0A511N1Z5"/>
<evidence type="ECO:0000313" key="15">
    <source>
        <dbReference type="EMBL" id="GEM46451.1"/>
    </source>
</evidence>
<feature type="domain" description="DUS-like FMN-binding" evidence="14">
    <location>
        <begin position="48"/>
        <end position="335"/>
    </location>
</feature>
<dbReference type="PIRSF" id="PIRSF006621">
    <property type="entry name" value="Dus"/>
    <property type="match status" value="1"/>
</dbReference>
<evidence type="ECO:0000256" key="7">
    <source>
        <dbReference type="ARBA" id="ARBA00022884"/>
    </source>
</evidence>
<comment type="catalytic activity">
    <reaction evidence="9">
        <text>a 5,6-dihydrouridine in tRNA + NADP(+) = a uridine in tRNA + NADPH + H(+)</text>
        <dbReference type="Rhea" id="RHEA:23624"/>
        <dbReference type="Rhea" id="RHEA-COMP:13339"/>
        <dbReference type="Rhea" id="RHEA-COMP:13887"/>
        <dbReference type="ChEBI" id="CHEBI:15378"/>
        <dbReference type="ChEBI" id="CHEBI:57783"/>
        <dbReference type="ChEBI" id="CHEBI:58349"/>
        <dbReference type="ChEBI" id="CHEBI:65315"/>
        <dbReference type="ChEBI" id="CHEBI:74443"/>
    </reaction>
</comment>
<evidence type="ECO:0000256" key="13">
    <source>
        <dbReference type="PIRSR" id="PIRSR006621-2"/>
    </source>
</evidence>
<evidence type="ECO:0000313" key="16">
    <source>
        <dbReference type="Proteomes" id="UP000321306"/>
    </source>
</evidence>
<feature type="binding site" evidence="13">
    <location>
        <position position="202"/>
    </location>
    <ligand>
        <name>FMN</name>
        <dbReference type="ChEBI" id="CHEBI:58210"/>
    </ligand>
</feature>
<feature type="binding site" evidence="13">
    <location>
        <begin position="256"/>
        <end position="257"/>
    </location>
    <ligand>
        <name>FMN</name>
        <dbReference type="ChEBI" id="CHEBI:58210"/>
    </ligand>
</feature>
<comment type="catalytic activity">
    <reaction evidence="10">
        <text>a 5,6-dihydrouridine in tRNA + NAD(+) = a uridine in tRNA + NADH + H(+)</text>
        <dbReference type="Rhea" id="RHEA:54452"/>
        <dbReference type="Rhea" id="RHEA-COMP:13339"/>
        <dbReference type="Rhea" id="RHEA-COMP:13887"/>
        <dbReference type="ChEBI" id="CHEBI:15378"/>
        <dbReference type="ChEBI" id="CHEBI:57540"/>
        <dbReference type="ChEBI" id="CHEBI:57945"/>
        <dbReference type="ChEBI" id="CHEBI:65315"/>
        <dbReference type="ChEBI" id="CHEBI:74443"/>
    </reaction>
</comment>
<accession>A0A511N1Z5</accession>
<dbReference type="GO" id="GO:0000049">
    <property type="term" value="F:tRNA binding"/>
    <property type="evidence" value="ECO:0007669"/>
    <property type="project" value="UniProtKB-KW"/>
</dbReference>
<evidence type="ECO:0000256" key="1">
    <source>
        <dbReference type="ARBA" id="ARBA00002790"/>
    </source>
</evidence>
<dbReference type="Proteomes" id="UP000321306">
    <property type="component" value="Unassembled WGS sequence"/>
</dbReference>
<dbReference type="InterPro" id="IPR024036">
    <property type="entry name" value="tRNA-dHydroUridine_Synthase_C"/>
</dbReference>
<keyword evidence="5 11" id="KW-0819">tRNA processing</keyword>
<evidence type="ECO:0000256" key="5">
    <source>
        <dbReference type="ARBA" id="ARBA00022694"/>
    </source>
</evidence>
<dbReference type="GO" id="GO:0050660">
    <property type="term" value="F:flavin adenine dinucleotide binding"/>
    <property type="evidence" value="ECO:0007669"/>
    <property type="project" value="InterPro"/>
</dbReference>
<evidence type="ECO:0000259" key="14">
    <source>
        <dbReference type="Pfam" id="PF01207"/>
    </source>
</evidence>
<evidence type="ECO:0000256" key="11">
    <source>
        <dbReference type="PIRNR" id="PIRNR006621"/>
    </source>
</evidence>
<reference evidence="15 16" key="1">
    <citation type="submission" date="2019-07" db="EMBL/GenBank/DDBJ databases">
        <title>Whole genome shotgun sequence of Deinococcus cellulosilyticus NBRC 106333.</title>
        <authorList>
            <person name="Hosoyama A."/>
            <person name="Uohara A."/>
            <person name="Ohji S."/>
            <person name="Ichikawa N."/>
        </authorList>
    </citation>
    <scope>NUCLEOTIDE SEQUENCE [LARGE SCALE GENOMIC DNA]</scope>
    <source>
        <strain evidence="15 16">NBRC 106333</strain>
    </source>
</reference>